<dbReference type="Pfam" id="PF10238">
    <property type="entry name" value="Eapp_C"/>
    <property type="match status" value="1"/>
</dbReference>
<dbReference type="Proteomes" id="UP000244811">
    <property type="component" value="Chromosome 1"/>
</dbReference>
<gene>
    <name evidence="1" type="ORF">MACK_003390</name>
</gene>
<accession>A0A976SIN6</accession>
<proteinExistence type="predicted"/>
<organism evidence="1 2">
    <name type="scientific">Theileria orientalis</name>
    <dbReference type="NCBI Taxonomy" id="68886"/>
    <lineage>
        <taxon>Eukaryota</taxon>
        <taxon>Sar</taxon>
        <taxon>Alveolata</taxon>
        <taxon>Apicomplexa</taxon>
        <taxon>Aconoidasida</taxon>
        <taxon>Piroplasmida</taxon>
        <taxon>Theileriidae</taxon>
        <taxon>Theileria</taxon>
    </lineage>
</organism>
<name>A0A976SIN6_THEOR</name>
<evidence type="ECO:0000313" key="2">
    <source>
        <dbReference type="Proteomes" id="UP000244811"/>
    </source>
</evidence>
<dbReference type="AlphaFoldDB" id="A0A976SIN6"/>
<evidence type="ECO:0008006" key="3">
    <source>
        <dbReference type="Google" id="ProtNLM"/>
    </source>
</evidence>
<evidence type="ECO:0000313" key="1">
    <source>
        <dbReference type="EMBL" id="UVC49552.1"/>
    </source>
</evidence>
<dbReference type="InterPro" id="IPR019370">
    <property type="entry name" value="E2F-assoc_phosphoprotein"/>
</dbReference>
<sequence>MKPSRGLLNKIHDIGITIQPEINDSDPVFEQSEDLYGSDLDDSDDQYVNDNFRDGDRSTDAVLCCAMCFTPVSYQCKVKGNSFVSKSAVNLFVDDSSDDSEKLASSEDIMVTPDSYKRRLIKKSTNERRTAKCVECNNIVAHIDESNNYIFKDVIASKP</sequence>
<reference evidence="1" key="1">
    <citation type="submission" date="2022-07" db="EMBL/GenBank/DDBJ databases">
        <title>Evaluation of T. orientalis genome assembly methods using nanopore sequencing and analysis of variation between genomes.</title>
        <authorList>
            <person name="Yam J."/>
            <person name="Micallef M.L."/>
            <person name="Liu M."/>
            <person name="Djordjevic S.P."/>
            <person name="Bogema D.R."/>
            <person name="Jenkins C."/>
        </authorList>
    </citation>
    <scope>NUCLEOTIDE SEQUENCE</scope>
    <source>
        <strain evidence="1">Goon Nure</strain>
    </source>
</reference>
<protein>
    <recommendedName>
        <fullName evidence="3">E2F-associated phosphoprotein</fullName>
    </recommendedName>
</protein>
<dbReference type="EMBL" id="CP056069">
    <property type="protein sequence ID" value="UVC49552.1"/>
    <property type="molecule type" value="Genomic_DNA"/>
</dbReference>